<comment type="caution">
    <text evidence="2">Lacks conserved residue(s) required for the propagation of feature annotation.</text>
</comment>
<dbReference type="GO" id="GO:0003677">
    <property type="term" value="F:DNA binding"/>
    <property type="evidence" value="ECO:0007669"/>
    <property type="project" value="UniProtKB-UniRule"/>
</dbReference>
<sequence>MDDIAGHLGISKKTIYQFYKDKKELVHLLMQKMVSDQQEEISQHEAGAKNAIEEIFAVIVCLQRLMQTINPVIFYDLQKYHPESWKLYQDFRDNFLTRRIKTNLERGISEGLYRKDLDLDIVAIMRINDLDTVFSTQVYSPARFDMGKVLSELTNHYLYGVVSLKGYKLINEYKNVYEED</sequence>
<dbReference type="InterPro" id="IPR009057">
    <property type="entry name" value="Homeodomain-like_sf"/>
</dbReference>
<reference evidence="4 5" key="1">
    <citation type="submission" date="2019-03" db="EMBL/GenBank/DDBJ databases">
        <title>Genomic Encyclopedia of Type Strains, Phase IV (KMG-IV): sequencing the most valuable type-strain genomes for metagenomic binning, comparative biology and taxonomic classification.</title>
        <authorList>
            <person name="Goeker M."/>
        </authorList>
    </citation>
    <scope>NUCLEOTIDE SEQUENCE [LARGE SCALE GENOMIC DNA]</scope>
    <source>
        <strain evidence="4 5">DSM 21100</strain>
    </source>
</reference>
<dbReference type="InterPro" id="IPR001647">
    <property type="entry name" value="HTH_TetR"/>
</dbReference>
<dbReference type="AlphaFoldDB" id="A0A4V2UTH4"/>
<dbReference type="Gene3D" id="1.10.10.60">
    <property type="entry name" value="Homeodomain-like"/>
    <property type="match status" value="1"/>
</dbReference>
<evidence type="ECO:0000256" key="1">
    <source>
        <dbReference type="ARBA" id="ARBA00023125"/>
    </source>
</evidence>
<dbReference type="SUPFAM" id="SSF46689">
    <property type="entry name" value="Homeodomain-like"/>
    <property type="match status" value="1"/>
</dbReference>
<accession>A0A4V2UTH4</accession>
<protein>
    <submittedName>
        <fullName evidence="4">TetR family transcriptional regulator</fullName>
    </submittedName>
</protein>
<name>A0A4V2UTH4_9SPHI</name>
<organism evidence="4 5">
    <name type="scientific">Anseongella ginsenosidimutans</name>
    <dbReference type="NCBI Taxonomy" id="496056"/>
    <lineage>
        <taxon>Bacteria</taxon>
        <taxon>Pseudomonadati</taxon>
        <taxon>Bacteroidota</taxon>
        <taxon>Sphingobacteriia</taxon>
        <taxon>Sphingobacteriales</taxon>
        <taxon>Sphingobacteriaceae</taxon>
        <taxon>Anseongella</taxon>
    </lineage>
</organism>
<dbReference type="Proteomes" id="UP000295807">
    <property type="component" value="Unassembled WGS sequence"/>
</dbReference>
<proteinExistence type="predicted"/>
<dbReference type="EMBL" id="SMAD01000009">
    <property type="protein sequence ID" value="TCS86109.1"/>
    <property type="molecule type" value="Genomic_DNA"/>
</dbReference>
<dbReference type="PROSITE" id="PS50977">
    <property type="entry name" value="HTH_TETR_2"/>
    <property type="match status" value="1"/>
</dbReference>
<evidence type="ECO:0000313" key="5">
    <source>
        <dbReference type="Proteomes" id="UP000295807"/>
    </source>
</evidence>
<evidence type="ECO:0000259" key="3">
    <source>
        <dbReference type="PROSITE" id="PS50977"/>
    </source>
</evidence>
<keyword evidence="1 2" id="KW-0238">DNA-binding</keyword>
<evidence type="ECO:0000256" key="2">
    <source>
        <dbReference type="PROSITE-ProRule" id="PRU00335"/>
    </source>
</evidence>
<dbReference type="Gene3D" id="1.10.357.10">
    <property type="entry name" value="Tetracycline Repressor, domain 2"/>
    <property type="match status" value="1"/>
</dbReference>
<keyword evidence="5" id="KW-1185">Reference proteome</keyword>
<dbReference type="SUPFAM" id="SSF48498">
    <property type="entry name" value="Tetracyclin repressor-like, C-terminal domain"/>
    <property type="match status" value="1"/>
</dbReference>
<gene>
    <name evidence="4" type="ORF">EDD80_109139</name>
</gene>
<comment type="caution">
    <text evidence="4">The sequence shown here is derived from an EMBL/GenBank/DDBJ whole genome shotgun (WGS) entry which is preliminary data.</text>
</comment>
<evidence type="ECO:0000313" key="4">
    <source>
        <dbReference type="EMBL" id="TCS86109.1"/>
    </source>
</evidence>
<feature type="domain" description="HTH tetR-type" evidence="3">
    <location>
        <begin position="1"/>
        <end position="37"/>
    </location>
</feature>
<dbReference type="InterPro" id="IPR036271">
    <property type="entry name" value="Tet_transcr_reg_TetR-rel_C_sf"/>
</dbReference>